<proteinExistence type="predicted"/>
<reference evidence="1 2" key="1">
    <citation type="submission" date="2007-03" db="EMBL/GenBank/DDBJ databases">
        <authorList>
            <person name="Fulton L."/>
            <person name="Clifton S."/>
            <person name="Fulton B."/>
            <person name="Xu J."/>
            <person name="Minx P."/>
            <person name="Pepin K.H."/>
            <person name="Johnson M."/>
            <person name="Thiruvilangam P."/>
            <person name="Bhonagiri V."/>
            <person name="Nash W.E."/>
            <person name="Mardis E.R."/>
            <person name="Wilson R.K."/>
        </authorList>
    </citation>
    <scope>NUCLEOTIDE SEQUENCE [LARGE SCALE GENOMIC DNA]</scope>
    <source>
        <strain evidence="2">ATCC 8483 / DSM 1896 / JCM 5824 / BCRC 10623 / CCUG 4943 / NCTC 11153</strain>
    </source>
</reference>
<sequence>MFNLKLDCMEKDIQRRNVIDVLRSMDVGAIEVFPIVQKPSVTNTLNARLYKEKAEGMAWKTKSDVKNMQFIVTRIA</sequence>
<name>A0AAN3D6S7_BACO1</name>
<evidence type="ECO:0000313" key="2">
    <source>
        <dbReference type="Proteomes" id="UP000005475"/>
    </source>
</evidence>
<protein>
    <submittedName>
        <fullName evidence="1">Uncharacterized protein</fullName>
    </submittedName>
</protein>
<evidence type="ECO:0000313" key="1">
    <source>
        <dbReference type="EMBL" id="EDO10431.1"/>
    </source>
</evidence>
<gene>
    <name evidence="1" type="ORF">BACOVA_03878</name>
</gene>
<comment type="caution">
    <text evidence="1">The sequence shown here is derived from an EMBL/GenBank/DDBJ whole genome shotgun (WGS) entry which is preliminary data.</text>
</comment>
<dbReference type="EMBL" id="AAXF02000052">
    <property type="protein sequence ID" value="EDO10431.1"/>
    <property type="molecule type" value="Genomic_DNA"/>
</dbReference>
<accession>A0AAN3D6S7</accession>
<dbReference type="AlphaFoldDB" id="A0AAN3D6S7"/>
<reference evidence="2" key="2">
    <citation type="submission" date="2007-04" db="EMBL/GenBank/DDBJ databases">
        <title>Draft genome sequence of Bacteroides ovatus (ATCC 8483).</title>
        <authorList>
            <person name="Sudarsanam P."/>
            <person name="Ley R."/>
            <person name="Guruge J."/>
            <person name="Turnbaugh P.J."/>
            <person name="Mahowald M."/>
            <person name="Liep D."/>
            <person name="Gordon J."/>
        </authorList>
    </citation>
    <scope>NUCLEOTIDE SEQUENCE [LARGE SCALE GENOMIC DNA]</scope>
    <source>
        <strain evidence="2">ATCC 8483 / DSM 1896 / JCM 5824 / BCRC 10623 / CCUG 4943 / NCTC 11153</strain>
    </source>
</reference>
<dbReference type="Proteomes" id="UP000005475">
    <property type="component" value="Unassembled WGS sequence"/>
</dbReference>
<organism evidence="1 2">
    <name type="scientific">Bacteroides ovatus (strain ATCC 8483 / DSM 1896 / JCM 5824 / BCRC 10623 / CCUG 4943 / NCTC 11153)</name>
    <dbReference type="NCBI Taxonomy" id="411476"/>
    <lineage>
        <taxon>Bacteria</taxon>
        <taxon>Pseudomonadati</taxon>
        <taxon>Bacteroidota</taxon>
        <taxon>Bacteroidia</taxon>
        <taxon>Bacteroidales</taxon>
        <taxon>Bacteroidaceae</taxon>
        <taxon>Bacteroides</taxon>
    </lineage>
</organism>